<dbReference type="SUPFAM" id="SSF56112">
    <property type="entry name" value="Protein kinase-like (PK-like)"/>
    <property type="match status" value="1"/>
</dbReference>
<dbReference type="SUPFAM" id="SSF81901">
    <property type="entry name" value="HCP-like"/>
    <property type="match status" value="4"/>
</dbReference>
<dbReference type="SMART" id="SM00671">
    <property type="entry name" value="SEL1"/>
    <property type="match status" value="17"/>
</dbReference>
<comment type="similarity">
    <text evidence="1">Belongs to the sel-1 family.</text>
</comment>
<dbReference type="InterPro" id="IPR011990">
    <property type="entry name" value="TPR-like_helical_dom_sf"/>
</dbReference>
<keyword evidence="4" id="KW-1185">Reference proteome</keyword>
<evidence type="ECO:0000259" key="2">
    <source>
        <dbReference type="PROSITE" id="PS50011"/>
    </source>
</evidence>
<evidence type="ECO:0000313" key="4">
    <source>
        <dbReference type="Proteomes" id="UP001470230"/>
    </source>
</evidence>
<dbReference type="Proteomes" id="UP001470230">
    <property type="component" value="Unassembled WGS sequence"/>
</dbReference>
<dbReference type="PANTHER" id="PTHR11102">
    <property type="entry name" value="SEL-1-LIKE PROTEIN"/>
    <property type="match status" value="1"/>
</dbReference>
<dbReference type="Gene3D" id="1.10.510.10">
    <property type="entry name" value="Transferase(Phosphotransferase) domain 1"/>
    <property type="match status" value="1"/>
</dbReference>
<reference evidence="3 4" key="1">
    <citation type="submission" date="2024-04" db="EMBL/GenBank/DDBJ databases">
        <title>Tritrichomonas musculus Genome.</title>
        <authorList>
            <person name="Alves-Ferreira E."/>
            <person name="Grigg M."/>
            <person name="Lorenzi H."/>
            <person name="Galac M."/>
        </authorList>
    </citation>
    <scope>NUCLEOTIDE SEQUENCE [LARGE SCALE GENOMIC DNA]</scope>
    <source>
        <strain evidence="3 4">EAF2021</strain>
    </source>
</reference>
<accession>A0ABR2L1Z2</accession>
<dbReference type="EMBL" id="JAPFFF010000002">
    <property type="protein sequence ID" value="KAK8897368.1"/>
    <property type="molecule type" value="Genomic_DNA"/>
</dbReference>
<gene>
    <name evidence="3" type="ORF">M9Y10_015312</name>
</gene>
<dbReference type="Pfam" id="PF00069">
    <property type="entry name" value="Pkinase"/>
    <property type="match status" value="1"/>
</dbReference>
<proteinExistence type="inferred from homology"/>
<dbReference type="Pfam" id="PF08238">
    <property type="entry name" value="Sel1"/>
    <property type="match status" value="17"/>
</dbReference>
<dbReference type="InterPro" id="IPR000719">
    <property type="entry name" value="Prot_kinase_dom"/>
</dbReference>
<comment type="caution">
    <text evidence="3">The sequence shown here is derived from an EMBL/GenBank/DDBJ whole genome shotgun (WGS) entry which is preliminary data.</text>
</comment>
<dbReference type="InterPro" id="IPR050767">
    <property type="entry name" value="Sel1_AlgK"/>
</dbReference>
<sequence length="1197" mass="141385">MLKHPWEIENIKINIDNEAGFLSKFIIYDDSNLFQTHLIKTATTVDFIGAVKDSQIDTEIMISNLKINGILIYLCILDNIIFIIKQINLHQLEEYFNERKNLLIFMTSECKEDFTNDISSKNQVSELKDQILSEQKYINITIKKEIIRCIIKKSQYRTIKMSQKLLPNKYNSKNNDYKLDDFILVQSQGFSLYYNSKDQILNVLKFYVDEKRFNHEIDFYHQIENTFPFIRKIFGIINQSRGLPIIILEYVQGERLDTFLLSEKEISFNTKIKIIEQILLSVYYVHSNGFYLRDLKPGNIIIDYKNDAILIDFDSSKKMYSSNEKEDNTCDIGNPTFTAPEQYNSNEYTYKVDSYSVGMIIHFIITRQNYKFSYSDLHDIYKQKENISKNEKFPKCPEEYEFILSIYEKCFEISPNLRPSITILIALIILDNNQLKSSNEAVLQHTINELEKYESIFKTADKYMYEESFERSYLQYFLGYIYYTGQYVSQNIVKAIFELEKASNQNNSNAQCYLGEIYYKGEYISPDINKSIHYLTLSANQNDSYAQYYLGEIYYKGEYISRDINKSIHYLILSSNQNNSVSQYLLGYIYYKGEYISRDINKSIHYLTLSANQNEQYAQFCLGEIYYKGKYISRDINKSTHYLTLSADQNNSNAQFYLGEIYYLGEYVSIDINKAIHYLTLSANQNNSGAQYYLGVIYYKGEYISRDINKSIHYFTLSADQNHSEAQYCLGEIYYLGEYVSRDIKKSIYYLILSANQNNSNAQCLLGFIYYSGEYISRDIKKSIHYLNLSANQNNSNAQSYLGVIYHKGEYISRDIKKSIHYLTLSSNQNNSNAQYYLGVIYYLGEYISHDINKAIHYLTLSANQYNSNAQFYLGEIYYLGEFISCDINKAIHYLTLSANQNNSGAQFYLGFIYYKGEYISRDINKSIHYFTLSANQNNPSAQCLLGYIYYRGEYISRDIKKSIHYLTISSNNNDSVAQCLLGKIYYDGQYIEKNINKSIHYFKESSCFNSSAAKNFLGVIYKNGDGVEKNIYFAKIYFKEAIKEKEEPYSMYNLARIYYFGIEHERKISKAIALLENASNKQLIIADLFLFYIFTICDDKYFRNQKKSFKYYVKFQYHFKQQMSFINFNDYDIFEKLYNYFRDYDLTYYHDYLYDLFCFLMSEKLYEWKMQNDNVHVNNKSLRKDINADFYEGFYD</sequence>
<dbReference type="InterPro" id="IPR006597">
    <property type="entry name" value="Sel1-like"/>
</dbReference>
<protein>
    <recommendedName>
        <fullName evidence="2">Protein kinase domain-containing protein</fullName>
    </recommendedName>
</protein>
<dbReference type="PROSITE" id="PS50011">
    <property type="entry name" value="PROTEIN_KINASE_DOM"/>
    <property type="match status" value="1"/>
</dbReference>
<dbReference type="Gene3D" id="1.25.40.10">
    <property type="entry name" value="Tetratricopeptide repeat domain"/>
    <property type="match status" value="3"/>
</dbReference>
<dbReference type="SMART" id="SM00220">
    <property type="entry name" value="S_TKc"/>
    <property type="match status" value="1"/>
</dbReference>
<name>A0ABR2L1Z2_9EUKA</name>
<feature type="domain" description="Protein kinase" evidence="2">
    <location>
        <begin position="179"/>
        <end position="430"/>
    </location>
</feature>
<evidence type="ECO:0000313" key="3">
    <source>
        <dbReference type="EMBL" id="KAK8897368.1"/>
    </source>
</evidence>
<dbReference type="InterPro" id="IPR011009">
    <property type="entry name" value="Kinase-like_dom_sf"/>
</dbReference>
<dbReference type="PANTHER" id="PTHR11102:SF160">
    <property type="entry name" value="ERAD-ASSOCIATED E3 UBIQUITIN-PROTEIN LIGASE COMPONENT HRD3"/>
    <property type="match status" value="1"/>
</dbReference>
<evidence type="ECO:0000256" key="1">
    <source>
        <dbReference type="ARBA" id="ARBA00038101"/>
    </source>
</evidence>
<organism evidence="3 4">
    <name type="scientific">Tritrichomonas musculus</name>
    <dbReference type="NCBI Taxonomy" id="1915356"/>
    <lineage>
        <taxon>Eukaryota</taxon>
        <taxon>Metamonada</taxon>
        <taxon>Parabasalia</taxon>
        <taxon>Tritrichomonadida</taxon>
        <taxon>Tritrichomonadidae</taxon>
        <taxon>Tritrichomonas</taxon>
    </lineage>
</organism>